<keyword evidence="2" id="KW-0812">Transmembrane</keyword>
<evidence type="ECO:0000256" key="3">
    <source>
        <dbReference type="SAM" id="Coils"/>
    </source>
</evidence>
<evidence type="ECO:0000313" key="5">
    <source>
        <dbReference type="Proteomes" id="UP000005631"/>
    </source>
</evidence>
<sequence length="481" mass="53851">MISKRNIAKSLGMVCLILVVSSCGSLEKVTKEANRTVPENYTSSSATIDSTNTAEVHWQDYFTDPYLNALIDTALSNNQELNITMQEIEIARNEARARKGEYMPYVNFGAGAGIDKPGRYTSKGANDATTDIKPGMEMPDPLPDYMFGLNATWEVDIWHKLRNARQSALRRYAASVEGKNFMVTNLIAEISRSYYELLALDNQLDIINQNITLQSNALEIVKMQKQAARVTELAVRKFEAEVFHTKSLQYDVQQKIVETENRINFLVGRFPQKVERSSDAFANLIPDTIHSGVPSQLLENRPDVRQAELELAAAKLDVKVAKAKFYPSVGISAGVGFQAFNPQYLIKTPQSLLFSLAGDIAAPLINRAAIKATYNNANAKQLQAIYNYEQTLLNAYIEVANQMAKISNMEKSYELKSKEVDALTESIKISNGLFRSARADYMEVLLTQRDALESKFELIETKQQQMNAFVNMYKALGGGWK</sequence>
<protein>
    <submittedName>
        <fullName evidence="4">Efflux transporter, outer membrane factor lipoprotein, NodT family</fullName>
    </submittedName>
</protein>
<evidence type="ECO:0000256" key="1">
    <source>
        <dbReference type="ARBA" id="ARBA00007613"/>
    </source>
</evidence>
<dbReference type="PROSITE" id="PS51257">
    <property type="entry name" value="PROKAR_LIPOPROTEIN"/>
    <property type="match status" value="1"/>
</dbReference>
<keyword evidence="2" id="KW-0732">Signal</keyword>
<dbReference type="Proteomes" id="UP000005631">
    <property type="component" value="Chromosome"/>
</dbReference>
<name>G8R5Y8_OWEHD</name>
<feature type="signal peptide" evidence="2">
    <location>
        <begin position="1"/>
        <end position="25"/>
    </location>
</feature>
<proteinExistence type="inferred from homology"/>
<dbReference type="Pfam" id="PF02321">
    <property type="entry name" value="OEP"/>
    <property type="match status" value="2"/>
</dbReference>
<keyword evidence="3" id="KW-0175">Coiled coil</keyword>
<dbReference type="AlphaFoldDB" id="G8R5Y8"/>
<dbReference type="RefSeq" id="WP_014200497.1">
    <property type="nucleotide sequence ID" value="NC_016599.1"/>
</dbReference>
<dbReference type="PANTHER" id="PTHR30203">
    <property type="entry name" value="OUTER MEMBRANE CATION EFFLUX PROTEIN"/>
    <property type="match status" value="1"/>
</dbReference>
<keyword evidence="2" id="KW-0472">Membrane</keyword>
<dbReference type="NCBIfam" id="TIGR01845">
    <property type="entry name" value="outer_NodT"/>
    <property type="match status" value="1"/>
</dbReference>
<dbReference type="GO" id="GO:0015562">
    <property type="term" value="F:efflux transmembrane transporter activity"/>
    <property type="evidence" value="ECO:0007669"/>
    <property type="project" value="InterPro"/>
</dbReference>
<dbReference type="STRING" id="926562.Oweho_0114"/>
<accession>G8R5Y8</accession>
<keyword evidence="2" id="KW-0564">Palmitate</keyword>
<reference evidence="4 5" key="1">
    <citation type="journal article" date="2012" name="Stand. Genomic Sci.">
        <title>Genome sequence of the orange-pigmented seawater bacterium Owenweeksia hongkongensis type strain (UST20020801(T)).</title>
        <authorList>
            <person name="Riedel T."/>
            <person name="Held B."/>
            <person name="Nolan M."/>
            <person name="Lucas S."/>
            <person name="Lapidus A."/>
            <person name="Tice H."/>
            <person name="Del Rio T.G."/>
            <person name="Cheng J.F."/>
            <person name="Han C."/>
            <person name="Tapia R."/>
            <person name="Goodwin L.A."/>
            <person name="Pitluck S."/>
            <person name="Liolios K."/>
            <person name="Mavromatis K."/>
            <person name="Pagani I."/>
            <person name="Ivanova N."/>
            <person name="Mikhailova N."/>
            <person name="Pati A."/>
            <person name="Chen A."/>
            <person name="Palaniappan K."/>
            <person name="Rohde M."/>
            <person name="Tindall B.J."/>
            <person name="Detter J.C."/>
            <person name="Goker M."/>
            <person name="Woyke T."/>
            <person name="Bristow J."/>
            <person name="Eisen J.A."/>
            <person name="Markowitz V."/>
            <person name="Hugenholtz P."/>
            <person name="Klenk H.P."/>
            <person name="Kyrpides N.C."/>
        </authorList>
    </citation>
    <scope>NUCLEOTIDE SEQUENCE</scope>
    <source>
        <strain evidence="5">DSM 17368 / JCM 12287 / NRRL B-23963</strain>
    </source>
</reference>
<dbReference type="OrthoDB" id="9770517at2"/>
<keyword evidence="2" id="KW-1134">Transmembrane beta strand</keyword>
<organism evidence="4 5">
    <name type="scientific">Owenweeksia hongkongensis (strain DSM 17368 / CIP 108786 / JCM 12287 / NRRL B-23963 / UST20020801)</name>
    <dbReference type="NCBI Taxonomy" id="926562"/>
    <lineage>
        <taxon>Bacteria</taxon>
        <taxon>Pseudomonadati</taxon>
        <taxon>Bacteroidota</taxon>
        <taxon>Flavobacteriia</taxon>
        <taxon>Flavobacteriales</taxon>
        <taxon>Owenweeksiaceae</taxon>
        <taxon>Owenweeksia</taxon>
    </lineage>
</organism>
<keyword evidence="5" id="KW-1185">Reference proteome</keyword>
<dbReference type="GO" id="GO:0005886">
    <property type="term" value="C:plasma membrane"/>
    <property type="evidence" value="ECO:0007669"/>
    <property type="project" value="UniProtKB-SubCell"/>
</dbReference>
<dbReference type="PANTHER" id="PTHR30203:SF30">
    <property type="entry name" value="OUTER MEMBRANE PROTEIN-RELATED"/>
    <property type="match status" value="1"/>
</dbReference>
<dbReference type="Gene3D" id="1.20.1600.10">
    <property type="entry name" value="Outer membrane efflux proteins (OEP)"/>
    <property type="match status" value="1"/>
</dbReference>
<dbReference type="Gene3D" id="2.20.200.10">
    <property type="entry name" value="Outer membrane efflux proteins (OEP)"/>
    <property type="match status" value="1"/>
</dbReference>
<feature type="chain" id="PRO_5001439411" evidence="2">
    <location>
        <begin position="26"/>
        <end position="481"/>
    </location>
</feature>
<dbReference type="KEGG" id="oho:Oweho_0114"/>
<dbReference type="InterPro" id="IPR003423">
    <property type="entry name" value="OMP_efflux"/>
</dbReference>
<gene>
    <name evidence="4" type="ordered locus">Oweho_0114</name>
</gene>
<dbReference type="HOGENOM" id="CLU_012817_13_3_10"/>
<dbReference type="EMBL" id="CP003156">
    <property type="protein sequence ID" value="AEV31136.1"/>
    <property type="molecule type" value="Genomic_DNA"/>
</dbReference>
<comment type="similarity">
    <text evidence="1 2">Belongs to the outer membrane factor (OMF) (TC 1.B.17) family.</text>
</comment>
<evidence type="ECO:0000256" key="2">
    <source>
        <dbReference type="RuleBase" id="RU362097"/>
    </source>
</evidence>
<dbReference type="InterPro" id="IPR010131">
    <property type="entry name" value="MdtP/NodT-like"/>
</dbReference>
<evidence type="ECO:0000313" key="4">
    <source>
        <dbReference type="EMBL" id="AEV31136.1"/>
    </source>
</evidence>
<dbReference type="eggNOG" id="COG1538">
    <property type="taxonomic scope" value="Bacteria"/>
</dbReference>
<comment type="subcellular location">
    <subcellularLocation>
        <location evidence="2">Cell membrane</location>
        <topology evidence="2">Lipid-anchor</topology>
    </subcellularLocation>
</comment>
<keyword evidence="2 4" id="KW-0449">Lipoprotein</keyword>
<dbReference type="SUPFAM" id="SSF56954">
    <property type="entry name" value="Outer membrane efflux proteins (OEP)"/>
    <property type="match status" value="1"/>
</dbReference>
<dbReference type="PATRIC" id="fig|926562.3.peg.115"/>
<feature type="coiled-coil region" evidence="3">
    <location>
        <begin position="71"/>
        <end position="98"/>
    </location>
</feature>